<dbReference type="AlphaFoldDB" id="A0A2W5N5A7"/>
<keyword evidence="1" id="KW-0812">Transmembrane</keyword>
<comment type="caution">
    <text evidence="2">The sequence shown here is derived from an EMBL/GenBank/DDBJ whole genome shotgun (WGS) entry which is preliminary data.</text>
</comment>
<keyword evidence="1" id="KW-0472">Membrane</keyword>
<dbReference type="EMBL" id="QFPW01000011">
    <property type="protein sequence ID" value="PZQ48606.1"/>
    <property type="molecule type" value="Genomic_DNA"/>
</dbReference>
<sequence length="59" mass="6609">MIIAIGLALIVVPYWKLWSRTGHSGAWALLMLIPLANIISLWVLAFKEWPALRGKGPRV</sequence>
<organism evidence="2 3">
    <name type="scientific">Rhodovulum sulfidophilum</name>
    <name type="common">Rhodobacter sulfidophilus</name>
    <dbReference type="NCBI Taxonomy" id="35806"/>
    <lineage>
        <taxon>Bacteria</taxon>
        <taxon>Pseudomonadati</taxon>
        <taxon>Pseudomonadota</taxon>
        <taxon>Alphaproteobacteria</taxon>
        <taxon>Rhodobacterales</taxon>
        <taxon>Paracoccaceae</taxon>
        <taxon>Rhodovulum</taxon>
    </lineage>
</organism>
<protein>
    <recommendedName>
        <fullName evidence="4">DUF805 domain-containing protein</fullName>
    </recommendedName>
</protein>
<evidence type="ECO:0008006" key="4">
    <source>
        <dbReference type="Google" id="ProtNLM"/>
    </source>
</evidence>
<keyword evidence="1" id="KW-1133">Transmembrane helix</keyword>
<gene>
    <name evidence="2" type="ORF">DI556_13830</name>
</gene>
<evidence type="ECO:0000313" key="2">
    <source>
        <dbReference type="EMBL" id="PZQ48606.1"/>
    </source>
</evidence>
<dbReference type="Proteomes" id="UP000249185">
    <property type="component" value="Unassembled WGS sequence"/>
</dbReference>
<feature type="transmembrane region" description="Helical" evidence="1">
    <location>
        <begin position="25"/>
        <end position="45"/>
    </location>
</feature>
<name>A0A2W5N5A7_RHOSU</name>
<accession>A0A2W5N5A7</accession>
<reference evidence="2 3" key="1">
    <citation type="submission" date="2017-08" db="EMBL/GenBank/DDBJ databases">
        <title>Infants hospitalized years apart are colonized by the same room-sourced microbial strains.</title>
        <authorList>
            <person name="Brooks B."/>
            <person name="Olm M.R."/>
            <person name="Firek B.A."/>
            <person name="Baker R."/>
            <person name="Thomas B.C."/>
            <person name="Morowitz M.J."/>
            <person name="Banfield J.F."/>
        </authorList>
    </citation>
    <scope>NUCLEOTIDE SEQUENCE [LARGE SCALE GENOMIC DNA]</scope>
    <source>
        <strain evidence="2">S2_005_002_R2_34</strain>
    </source>
</reference>
<proteinExistence type="predicted"/>
<evidence type="ECO:0000256" key="1">
    <source>
        <dbReference type="SAM" id="Phobius"/>
    </source>
</evidence>
<evidence type="ECO:0000313" key="3">
    <source>
        <dbReference type="Proteomes" id="UP000249185"/>
    </source>
</evidence>